<evidence type="ECO:0000259" key="1">
    <source>
        <dbReference type="PROSITE" id="PS50943"/>
    </source>
</evidence>
<dbReference type="RefSeq" id="WP_085620484.1">
    <property type="nucleotide sequence ID" value="NZ_JFKB01000015.1"/>
</dbReference>
<dbReference type="CDD" id="cd00093">
    <property type="entry name" value="HTH_XRE"/>
    <property type="match status" value="1"/>
</dbReference>
<dbReference type="InterPro" id="IPR001387">
    <property type="entry name" value="Cro/C1-type_HTH"/>
</dbReference>
<dbReference type="Proteomes" id="UP000193396">
    <property type="component" value="Unassembled WGS sequence"/>
</dbReference>
<protein>
    <submittedName>
        <fullName evidence="2">XRE family transcriptional regulator</fullName>
    </submittedName>
</protein>
<organism evidence="2 3">
    <name type="scientific">Thalassospira alkalitolerans</name>
    <dbReference type="NCBI Taxonomy" id="1293890"/>
    <lineage>
        <taxon>Bacteria</taxon>
        <taxon>Pseudomonadati</taxon>
        <taxon>Pseudomonadota</taxon>
        <taxon>Alphaproteobacteria</taxon>
        <taxon>Rhodospirillales</taxon>
        <taxon>Thalassospiraceae</taxon>
        <taxon>Thalassospira</taxon>
    </lineage>
</organism>
<dbReference type="GO" id="GO:0003677">
    <property type="term" value="F:DNA binding"/>
    <property type="evidence" value="ECO:0007669"/>
    <property type="project" value="InterPro"/>
</dbReference>
<dbReference type="SMART" id="SM00530">
    <property type="entry name" value="HTH_XRE"/>
    <property type="match status" value="1"/>
</dbReference>
<evidence type="ECO:0000313" key="2">
    <source>
        <dbReference type="EMBL" id="OSQ45304.1"/>
    </source>
</evidence>
<dbReference type="PROSITE" id="PS50943">
    <property type="entry name" value="HTH_CROC1"/>
    <property type="match status" value="1"/>
</dbReference>
<dbReference type="AlphaFoldDB" id="A0A1Y2LAE0"/>
<gene>
    <name evidence="2" type="ORF">TALK_17710</name>
</gene>
<reference evidence="2 3" key="1">
    <citation type="submission" date="2014-03" db="EMBL/GenBank/DDBJ databases">
        <title>The draft genome sequence of Thalassospira alkalitolerans JCM 18968.</title>
        <authorList>
            <person name="Lai Q."/>
            <person name="Shao Z."/>
        </authorList>
    </citation>
    <scope>NUCLEOTIDE SEQUENCE [LARGE SCALE GENOMIC DNA]</scope>
    <source>
        <strain evidence="2 3">JCM 18968</strain>
    </source>
</reference>
<name>A0A1Y2LAE0_9PROT</name>
<dbReference type="EMBL" id="JFKB01000015">
    <property type="protein sequence ID" value="OSQ45304.1"/>
    <property type="molecule type" value="Genomic_DNA"/>
</dbReference>
<dbReference type="SUPFAM" id="SSF47413">
    <property type="entry name" value="lambda repressor-like DNA-binding domains"/>
    <property type="match status" value="1"/>
</dbReference>
<accession>A0A1Y2LAE0</accession>
<dbReference type="Pfam" id="PF01381">
    <property type="entry name" value="HTH_3"/>
    <property type="match status" value="1"/>
</dbReference>
<sequence>MPKVSSKAISRYAMDAVKLIGMLIHNARVEKGMTIAELAERAGVSRGLVQRTEAGEAGTAIGSVFELAALVGVSLFELDDKGIARHVRAERDKVSLLPQSVRKSSAGVSDDF</sequence>
<proteinExistence type="predicted"/>
<comment type="caution">
    <text evidence="2">The sequence shown here is derived from an EMBL/GenBank/DDBJ whole genome shotgun (WGS) entry which is preliminary data.</text>
</comment>
<feature type="domain" description="HTH cro/C1-type" evidence="1">
    <location>
        <begin position="24"/>
        <end position="78"/>
    </location>
</feature>
<keyword evidence="3" id="KW-1185">Reference proteome</keyword>
<dbReference type="OrthoDB" id="7365273at2"/>
<dbReference type="STRING" id="1293890.TALK_17710"/>
<dbReference type="Gene3D" id="1.10.260.40">
    <property type="entry name" value="lambda repressor-like DNA-binding domains"/>
    <property type="match status" value="1"/>
</dbReference>
<evidence type="ECO:0000313" key="3">
    <source>
        <dbReference type="Proteomes" id="UP000193396"/>
    </source>
</evidence>
<dbReference type="InterPro" id="IPR010982">
    <property type="entry name" value="Lambda_DNA-bd_dom_sf"/>
</dbReference>